<dbReference type="Pfam" id="PF05345">
    <property type="entry name" value="He_PIG"/>
    <property type="match status" value="1"/>
</dbReference>
<dbReference type="EMBL" id="WHOA01000085">
    <property type="protein sequence ID" value="NOU71992.1"/>
    <property type="molecule type" value="Genomic_DNA"/>
</dbReference>
<name>A0ABX1XTX7_9BACL</name>
<dbReference type="SUPFAM" id="SSF49313">
    <property type="entry name" value="Cadherin-like"/>
    <property type="match status" value="1"/>
</dbReference>
<dbReference type="InterPro" id="IPR008964">
    <property type="entry name" value="Invasin/intimin_cell_adhesion"/>
</dbReference>
<dbReference type="PROSITE" id="PS50022">
    <property type="entry name" value="FA58C_3"/>
    <property type="match status" value="1"/>
</dbReference>
<dbReference type="Proteomes" id="UP000616779">
    <property type="component" value="Unassembled WGS sequence"/>
</dbReference>
<dbReference type="Gene3D" id="3.30.1920.20">
    <property type="match status" value="1"/>
</dbReference>
<dbReference type="Gene3D" id="2.60.120.260">
    <property type="entry name" value="Galactose-binding domain-like"/>
    <property type="match status" value="3"/>
</dbReference>
<reference evidence="2 3" key="1">
    <citation type="submission" date="2019-10" db="EMBL/GenBank/DDBJ databases">
        <title>Description of Paenibacillus terrestris sp. nov.</title>
        <authorList>
            <person name="Carlier A."/>
            <person name="Qi S."/>
        </authorList>
    </citation>
    <scope>NUCLEOTIDE SEQUENCE [LARGE SCALE GENOMIC DNA]</scope>
    <source>
        <strain evidence="2 3">LMG 31458</strain>
    </source>
</reference>
<dbReference type="SUPFAM" id="SSF49785">
    <property type="entry name" value="Galactose-binding domain-like"/>
    <property type="match status" value="2"/>
</dbReference>
<dbReference type="Gene3D" id="2.60.40.10">
    <property type="entry name" value="Immunoglobulins"/>
    <property type="match status" value="1"/>
</dbReference>
<sequence length="1742" mass="189742">MGFGMKLKKRVKKMFSLYLVTSIAVGIFNIGSNVPVVDAQQAPGNAPFINSWLLAGPFDTAVADDLYGTVIPENLNLAPTAQITASSATFSTNPPMFASDGSTRNQWVTENDNAPWLNYKWSAPIKISNVTIAQWGDGRHVNQYYHLTFKFNDGTTSFPIKVNSTSNNPAEPTVFKAITALENVVEMKVEIDKGLTPYPSITGISELGVYAYSLSDNTIERPIDGNWARVATATASSTWKTSATNFPSGTDSSSVLPKFAIDGNKSTEWVSQMMDTGGAPSSWPTWDPAPTLNLTWNQPIKVKQIEVFDRNNAAWPQGISDVQKVNYTLKDANNNVLQTGSITNIDPMGQNPGVATLEQPVNSVTKVELLIVHDGQKNNKNVGLGFTEVNVFDGDGNIPDPVVPEPIAHIIPKAGEALTGNGSSKSWEYFDDRLWNRNYDDYQDLYGYYTVKKGIDTRNKYAYAHTYVYSPTAQSVQFRFGSSGQHRLFVNDIAVTKPSIPSEVQKDMTIANIKLKAGWNKILLQMKHTYTEDLNPNGVAIAQDANVYYFGFYGRVTDSNGNKIDNLTYSVTGENSALSIDTRELSTDDSEGGSGLPTNVLPKGYTEWPYVWNVSNYTTKHSLSASPFRFIANGGKPGYAWSVQSGALPGGLSLKTDGTIDGFVNADPGTYSFTIKVTDIDSATATKAFTIEVQDRPNKWFEEGRVSALSHCIPIYNWFVDPNYSADLWAQRAKAEGHSLVSVESLQQNYYWPSKFADPLHIRNLYLPKDDNGKVIDGLKPYEEAVKRYGMKFGLYYATEGGGLAHNSTDVFVQNVEDLILRYDPAYLYFDGPQAMPNANYDVMYSIVRNYSDEIIINSNAWTDEYGDPDLRTSESSGMFAGGGGSNLTKRTIAEPWKSVVTKNNYTPYYARRDDYRIVAKEMIMNAGRGFVDNNDQMPLMSRGPNWDSPEDIATRYPKSVQEFIDIREGLAAWFAPKGKPERHESTTGTMPYFLSGFGYTDDGKGNIKNFESGKGPSWGYATSRDNNIYLHLMVGPDGKQGYSGNSLTISPVNNNVTSISWLNEDQPLNFTQSGTSVTVDLTGVVRDQVDTIVKIVTNSPQREYKLTNLITTGKQLSLDSLQVNVEGYMTYPALKVRFEQGMISFNSSNQNVATVDSNGIVHAVNNGTAAITVSGTYDGVQKSDVLNVSIKNGRIYVKDTMIGASLWIEDREVYGEFPSYDALNYRLEGRSLKGGAIGLGAATVTMKSGIVDLDGGTKYQPIAIQESDIVTFANGKAIPKHVTQLTRAAIWAEVELDGQTFTSNRVYLDLYPYDNVAIGATVTASGTQGSNTPDKVIDGKLIEGTLFDSSKWSVSGSGASWIAFELKNKADIKNVEINFNSSNQNYFNTPKKIEIQTSADGADWHTISTVTSPTGGAYFGFSNIFAVQAESKYVRLYFPDGGNSATLDLLEVAINGVEIEMTPPADAILAADITAPTNNDVTVTISFPAAAAVKEYKVGESGTWTAYTVPVVLSANDTVYARGTDAVGNVSNVTSIVISNIDKIAPESIATLSPAAPNGSNGWYTSDVTVSFSVSDNVYGVAKTEYQVNNGGWITYTGSIPAFGEGNYTVGYRSTDLAGNVEPIKTIEFKIDKTAPILIVQLDKTSIWPANHTMVAIHAALNSSDAASDVASVVLTSITVDQPDSGQGDIGANIGTEATSFSLRAEKGRDYTITYTATDKAGNKMVTSVTVTVPHDQSGNH</sequence>
<gene>
    <name evidence="2" type="ORF">GC098_11270</name>
</gene>
<dbReference type="InterPro" id="IPR017853">
    <property type="entry name" value="GH"/>
</dbReference>
<dbReference type="InterPro" id="IPR000421">
    <property type="entry name" value="FA58C"/>
</dbReference>
<evidence type="ECO:0000313" key="3">
    <source>
        <dbReference type="Proteomes" id="UP000616779"/>
    </source>
</evidence>
<feature type="domain" description="F5/8 type C" evidence="1">
    <location>
        <begin position="1304"/>
        <end position="1458"/>
    </location>
</feature>
<dbReference type="SUPFAM" id="SSF49373">
    <property type="entry name" value="Invasin/intimin cell-adhesion fragments"/>
    <property type="match status" value="1"/>
</dbReference>
<dbReference type="NCBIfam" id="NF047446">
    <property type="entry name" value="barrel_OmpL47"/>
    <property type="match status" value="1"/>
</dbReference>
<dbReference type="InterPro" id="IPR058094">
    <property type="entry name" value="Ig-like_OmpL47-like"/>
</dbReference>
<keyword evidence="3" id="KW-1185">Reference proteome</keyword>
<dbReference type="InterPro" id="IPR015919">
    <property type="entry name" value="Cadherin-like_sf"/>
</dbReference>
<protein>
    <recommendedName>
        <fullName evidence="1">F5/8 type C domain-containing protein</fullName>
    </recommendedName>
</protein>
<dbReference type="SUPFAM" id="SSF51445">
    <property type="entry name" value="(Trans)glycosidases"/>
    <property type="match status" value="1"/>
</dbReference>
<dbReference type="Pfam" id="PF00754">
    <property type="entry name" value="F5_F8_type_C"/>
    <property type="match status" value="1"/>
</dbReference>
<evidence type="ECO:0000259" key="1">
    <source>
        <dbReference type="PROSITE" id="PS50022"/>
    </source>
</evidence>
<comment type="caution">
    <text evidence="2">The sequence shown here is derived from an EMBL/GenBank/DDBJ whole genome shotgun (WGS) entry which is preliminary data.</text>
</comment>
<dbReference type="Gene3D" id="3.20.20.80">
    <property type="entry name" value="Glycosidases"/>
    <property type="match status" value="1"/>
</dbReference>
<accession>A0ABX1XTX7</accession>
<dbReference type="InterPro" id="IPR008979">
    <property type="entry name" value="Galactose-bd-like_sf"/>
</dbReference>
<dbReference type="InterPro" id="IPR013783">
    <property type="entry name" value="Ig-like_fold"/>
</dbReference>
<organism evidence="2 3">
    <name type="scientific">Paenibacillus phytorum</name>
    <dbReference type="NCBI Taxonomy" id="2654977"/>
    <lineage>
        <taxon>Bacteria</taxon>
        <taxon>Bacillati</taxon>
        <taxon>Bacillota</taxon>
        <taxon>Bacilli</taxon>
        <taxon>Bacillales</taxon>
        <taxon>Paenibacillaceae</taxon>
        <taxon>Paenibacillus</taxon>
    </lineage>
</organism>
<proteinExistence type="predicted"/>
<evidence type="ECO:0000313" key="2">
    <source>
        <dbReference type="EMBL" id="NOU71992.1"/>
    </source>
</evidence>
<dbReference type="Gene3D" id="2.60.40.1080">
    <property type="match status" value="1"/>
</dbReference>